<reference evidence="2" key="2">
    <citation type="submission" date="2010-05" db="EMBL/GenBank/DDBJ databases">
        <authorList>
            <person name="Almeida L.G."/>
            <person name="Nicolas M.F."/>
            <person name="Souza R.C."/>
            <person name="Vasconcelos A.T.R."/>
        </authorList>
    </citation>
    <scope>NUCLEOTIDE SEQUENCE</scope>
</reference>
<evidence type="ECO:0000313" key="4">
    <source>
        <dbReference type="Proteomes" id="UP000000673"/>
    </source>
</evidence>
<dbReference type="EMBL" id="ADMH02001188">
    <property type="protein sequence ID" value="ETN63787.1"/>
    <property type="molecule type" value="Genomic_DNA"/>
</dbReference>
<reference evidence="3" key="4">
    <citation type="submission" date="2015-06" db="UniProtKB">
        <authorList>
            <consortium name="EnsemblMetazoa"/>
        </authorList>
    </citation>
    <scope>IDENTIFICATION</scope>
</reference>
<feature type="compositionally biased region" description="Polar residues" evidence="1">
    <location>
        <begin position="84"/>
        <end position="100"/>
    </location>
</feature>
<feature type="compositionally biased region" description="Low complexity" evidence="1">
    <location>
        <begin position="9"/>
        <end position="21"/>
    </location>
</feature>
<dbReference type="VEuPathDB" id="VectorBase:ADAC004489"/>
<evidence type="ECO:0000313" key="2">
    <source>
        <dbReference type="EMBL" id="ETN63787.1"/>
    </source>
</evidence>
<dbReference type="Proteomes" id="UP000000673">
    <property type="component" value="Unassembled WGS sequence"/>
</dbReference>
<dbReference type="HOGENOM" id="CLU_2308384_0_0_1"/>
<organism evidence="2">
    <name type="scientific">Anopheles darlingi</name>
    <name type="common">Mosquito</name>
    <dbReference type="NCBI Taxonomy" id="43151"/>
    <lineage>
        <taxon>Eukaryota</taxon>
        <taxon>Metazoa</taxon>
        <taxon>Ecdysozoa</taxon>
        <taxon>Arthropoda</taxon>
        <taxon>Hexapoda</taxon>
        <taxon>Insecta</taxon>
        <taxon>Pterygota</taxon>
        <taxon>Neoptera</taxon>
        <taxon>Endopterygota</taxon>
        <taxon>Diptera</taxon>
        <taxon>Nematocera</taxon>
        <taxon>Culicoidea</taxon>
        <taxon>Culicidae</taxon>
        <taxon>Anophelinae</taxon>
        <taxon>Anopheles</taxon>
    </lineage>
</organism>
<evidence type="ECO:0000256" key="1">
    <source>
        <dbReference type="SAM" id="MobiDB-lite"/>
    </source>
</evidence>
<feature type="compositionally biased region" description="Basic and acidic residues" evidence="1">
    <location>
        <begin position="63"/>
        <end position="83"/>
    </location>
</feature>
<reference evidence="2 4" key="1">
    <citation type="journal article" date="2010" name="BMC Genomics">
        <title>Combination of measures distinguishes pre-miRNAs from other stem-loops in the genome of the newly sequenced Anopheles darlingi.</title>
        <authorList>
            <person name="Mendes N.D."/>
            <person name="Freitas A.T."/>
            <person name="Vasconcelos A.T."/>
            <person name="Sagot M.F."/>
        </authorList>
    </citation>
    <scope>NUCLEOTIDE SEQUENCE</scope>
</reference>
<sequence length="100" mass="11622">MGGARSSDRAASAARGLLALRAPRHRSRTDQAAHSKVERWKEQTRCHERHQSRRRSPSRAKQSRAERPKVESKARIPEQEQHRQQTIFQQPSRQPTTHAR</sequence>
<reference evidence="2" key="3">
    <citation type="journal article" date="2013" name="Nucleic Acids Res.">
        <title>The genome of Anopheles darlingi, the main neotropical malaria vector.</title>
        <authorList>
            <person name="Marinotti O."/>
            <person name="Cerqueira G.C."/>
            <person name="de Almeida L.G."/>
            <person name="Ferro M.I."/>
            <person name="Loreto E.L."/>
            <person name="Zaha A."/>
            <person name="Teixeira S.M."/>
            <person name="Wespiser A.R."/>
            <person name="Almeida E Silva A."/>
            <person name="Schlindwein A.D."/>
            <person name="Pacheco A.C."/>
            <person name="Silva A.L."/>
            <person name="Graveley B.R."/>
            <person name="Walenz B.P."/>
            <person name="Lima Bde A."/>
            <person name="Ribeiro C.A."/>
            <person name="Nunes-Silva C.G."/>
            <person name="de Carvalho C.R."/>
            <person name="Soares C.M."/>
            <person name="de Menezes C.B."/>
            <person name="Matiolli C."/>
            <person name="Caffrey D."/>
            <person name="Araujo D.A."/>
            <person name="de Oliveira D.M."/>
            <person name="Golenbock D."/>
            <person name="Grisard E.C."/>
            <person name="Fantinatti-Garboggini F."/>
            <person name="de Carvalho F.M."/>
            <person name="Barcellos F.G."/>
            <person name="Prosdocimi F."/>
            <person name="May G."/>
            <person name="Azevedo Junior G.M."/>
            <person name="Guimaraes G.M."/>
            <person name="Goldman G.H."/>
            <person name="Padilha I.Q."/>
            <person name="Batista Jda S."/>
            <person name="Ferro J.A."/>
            <person name="Ribeiro J.M."/>
            <person name="Fietto J.L."/>
            <person name="Dabbas K.M."/>
            <person name="Cerdeira L."/>
            <person name="Agnez-Lima L.F."/>
            <person name="Brocchi M."/>
            <person name="de Carvalho M.O."/>
            <person name="Teixeira Mde M."/>
            <person name="Diniz Maia Mde M."/>
            <person name="Goldman M.H."/>
            <person name="Cruz Schneider M.P."/>
            <person name="Felipe M.S."/>
            <person name="Hungria M."/>
            <person name="Nicolas M.F."/>
            <person name="Pereira M."/>
            <person name="Montes M.A."/>
            <person name="Cantao M.E."/>
            <person name="Vincentz M."/>
            <person name="Rafael M.S."/>
            <person name="Silverman N."/>
            <person name="Stoco P.H."/>
            <person name="Souza R.C."/>
            <person name="Vicentini R."/>
            <person name="Gazzinelli R.T."/>
            <person name="Neves Rde O."/>
            <person name="Silva R."/>
            <person name="Astolfi-Filho S."/>
            <person name="Maciel T.E."/>
            <person name="Urmenyi T.P."/>
            <person name="Tadei W.P."/>
            <person name="Camargo E.P."/>
            <person name="de Vasconcelos A.T."/>
        </authorList>
    </citation>
    <scope>NUCLEOTIDE SEQUENCE</scope>
</reference>
<gene>
    <name evidence="2" type="ORF">AND_004489</name>
</gene>
<feature type="compositionally biased region" description="Basic residues" evidence="1">
    <location>
        <begin position="47"/>
        <end position="62"/>
    </location>
</feature>
<dbReference type="EnsemblMetazoa" id="ADAC004489-RA">
    <property type="protein sequence ID" value="ADAC004489-PA"/>
    <property type="gene ID" value="ADAC004489"/>
</dbReference>
<dbReference type="AlphaFoldDB" id="W5JHE1"/>
<keyword evidence="4" id="KW-1185">Reference proteome</keyword>
<name>W5JHE1_ANODA</name>
<evidence type="ECO:0000313" key="3">
    <source>
        <dbReference type="EnsemblMetazoa" id="ADAC004489-PA"/>
    </source>
</evidence>
<feature type="region of interest" description="Disordered" evidence="1">
    <location>
        <begin position="1"/>
        <end position="100"/>
    </location>
</feature>
<feature type="compositionally biased region" description="Basic and acidic residues" evidence="1">
    <location>
        <begin position="28"/>
        <end position="46"/>
    </location>
</feature>
<proteinExistence type="predicted"/>
<protein>
    <submittedName>
        <fullName evidence="2 3">Uncharacterized protein</fullName>
    </submittedName>
</protein>
<accession>W5JHE1</accession>